<keyword evidence="2" id="KW-0472">Membrane</keyword>
<evidence type="ECO:0000256" key="1">
    <source>
        <dbReference type="SAM" id="MobiDB-lite"/>
    </source>
</evidence>
<feature type="compositionally biased region" description="Basic and acidic residues" evidence="1">
    <location>
        <begin position="510"/>
        <end position="524"/>
    </location>
</feature>
<evidence type="ECO:0000313" key="4">
    <source>
        <dbReference type="Proteomes" id="UP001221150"/>
    </source>
</evidence>
<feature type="region of interest" description="Disordered" evidence="1">
    <location>
        <begin position="510"/>
        <end position="541"/>
    </location>
</feature>
<keyword evidence="2" id="KW-0812">Transmembrane</keyword>
<evidence type="ECO:0000256" key="2">
    <source>
        <dbReference type="SAM" id="Phobius"/>
    </source>
</evidence>
<sequence length="572" mass="56803">MTSSPLRAARPRRAAPRRFVRAARAVLGGAAGVVWLALPAMTTGGEAAVASPRVPSAAPAAAPQDGTSTADLVLPLVAAGTAGALAGYAYVRRTRRARTRTTPGGGRPSSTGQPSPDPEEWARGALVLADDRVRAAREELALLTARFGTETVAPQARAVRDAGAGLAAAFRLWQQDGNGVPRDAAARREALAAVTGRCEEAGRLLDAQADAVARLRGPGGATDGALEFTRAWCAEPAARIAAAEAARDLITGRYGSAAAAPVLGHLELSAERMELAASRLDEARREADAGGDAAAAALVVTAGVALAQAGGLADGVHRYAAELAAAARLVPTALTGAESDLAQARRDAAGAPYGGRPLPAGEPFGGSAAAAGEVYGGRPVPAGGPADGPIAGRPAAAGSAGFGPEGAPVVGVRARVTHADHVLAAVRAELTSGRYDPLEALRRIVVATAPAGAGRAGVLPAAAELVARSAVLGADGFVTAHRGAVGAPARALLARAHLLLPADPVAADAEARRARERAEQDVRLHGNPRATAAGTPPGSPVAVLGGTLLGLDADGGPPAGFGGPPVLPRPAG</sequence>
<accession>A0ABT6A142</accession>
<reference evidence="3 4" key="1">
    <citation type="submission" date="2023-03" db="EMBL/GenBank/DDBJ databases">
        <title>Draft genome sequence of Streptomyces sp. K1PA1 isolated from peat swamp forest in Thailand.</title>
        <authorList>
            <person name="Klaysubun C."/>
            <person name="Duangmal K."/>
        </authorList>
    </citation>
    <scope>NUCLEOTIDE SEQUENCE [LARGE SCALE GENOMIC DNA]</scope>
    <source>
        <strain evidence="3 4">K1PA1</strain>
    </source>
</reference>
<evidence type="ECO:0000313" key="3">
    <source>
        <dbReference type="EMBL" id="MDF3298086.1"/>
    </source>
</evidence>
<name>A0ABT6A142_9ACTN</name>
<dbReference type="Proteomes" id="UP001221150">
    <property type="component" value="Unassembled WGS sequence"/>
</dbReference>
<keyword evidence="2" id="KW-1133">Transmembrane helix</keyword>
<gene>
    <name evidence="3" type="ORF">P3H78_05490</name>
</gene>
<proteinExistence type="predicted"/>
<feature type="transmembrane region" description="Helical" evidence="2">
    <location>
        <begin position="72"/>
        <end position="91"/>
    </location>
</feature>
<organism evidence="3 4">
    <name type="scientific">Streptomyces tropicalis</name>
    <dbReference type="NCBI Taxonomy" id="3034234"/>
    <lineage>
        <taxon>Bacteria</taxon>
        <taxon>Bacillati</taxon>
        <taxon>Actinomycetota</taxon>
        <taxon>Actinomycetes</taxon>
        <taxon>Kitasatosporales</taxon>
        <taxon>Streptomycetaceae</taxon>
        <taxon>Streptomyces</taxon>
    </lineage>
</organism>
<evidence type="ECO:0008006" key="5">
    <source>
        <dbReference type="Google" id="ProtNLM"/>
    </source>
</evidence>
<feature type="region of interest" description="Disordered" evidence="1">
    <location>
        <begin position="95"/>
        <end position="120"/>
    </location>
</feature>
<comment type="caution">
    <text evidence="3">The sequence shown here is derived from an EMBL/GenBank/DDBJ whole genome shotgun (WGS) entry which is preliminary data.</text>
</comment>
<keyword evidence="4" id="KW-1185">Reference proteome</keyword>
<dbReference type="RefSeq" id="WP_276107624.1">
    <property type="nucleotide sequence ID" value="NZ_JARJBB010000002.1"/>
</dbReference>
<dbReference type="EMBL" id="JARJBB010000002">
    <property type="protein sequence ID" value="MDF3298086.1"/>
    <property type="molecule type" value="Genomic_DNA"/>
</dbReference>
<protein>
    <recommendedName>
        <fullName evidence="5">Secreted protein</fullName>
    </recommendedName>
</protein>